<dbReference type="InterPro" id="IPR010071">
    <property type="entry name" value="AA_adenyl_dom"/>
</dbReference>
<dbReference type="PANTHER" id="PTHR45527">
    <property type="entry name" value="NONRIBOSOMAL PEPTIDE SYNTHETASE"/>
    <property type="match status" value="1"/>
</dbReference>
<evidence type="ECO:0000256" key="1">
    <source>
        <dbReference type="ARBA" id="ARBA00001957"/>
    </source>
</evidence>
<dbReference type="Pfam" id="PF00668">
    <property type="entry name" value="Condensation"/>
    <property type="match status" value="3"/>
</dbReference>
<evidence type="ECO:0000256" key="4">
    <source>
        <dbReference type="ARBA" id="ARBA00022553"/>
    </source>
</evidence>
<dbReference type="FunFam" id="1.10.1200.10:FF:000005">
    <property type="entry name" value="Nonribosomal peptide synthetase 1"/>
    <property type="match status" value="2"/>
</dbReference>
<dbReference type="GO" id="GO:0005829">
    <property type="term" value="C:cytosol"/>
    <property type="evidence" value="ECO:0007669"/>
    <property type="project" value="TreeGrafter"/>
</dbReference>
<dbReference type="Proteomes" id="UP000632766">
    <property type="component" value="Unassembled WGS sequence"/>
</dbReference>
<keyword evidence="4" id="KW-0597">Phosphoprotein</keyword>
<dbReference type="CDD" id="cd12116">
    <property type="entry name" value="A_NRPS_Ta1_like"/>
    <property type="match status" value="1"/>
</dbReference>
<dbReference type="Gene3D" id="3.40.50.980">
    <property type="match status" value="2"/>
</dbReference>
<protein>
    <submittedName>
        <fullName evidence="6">Amino acid adenylation domain-containing protein</fullName>
    </submittedName>
</protein>
<dbReference type="FunFam" id="3.30.559.10:FF:000012">
    <property type="entry name" value="Non-ribosomal peptide synthetase"/>
    <property type="match status" value="2"/>
</dbReference>
<dbReference type="SUPFAM" id="SSF56801">
    <property type="entry name" value="Acetyl-CoA synthetase-like"/>
    <property type="match status" value="2"/>
</dbReference>
<dbReference type="FunFam" id="2.30.38.10:FF:000001">
    <property type="entry name" value="Non-ribosomal peptide synthetase PvdI"/>
    <property type="match status" value="2"/>
</dbReference>
<comment type="caution">
    <text evidence="6">The sequence shown here is derived from an EMBL/GenBank/DDBJ whole genome shotgun (WGS) entry which is preliminary data.</text>
</comment>
<organism evidence="6 7">
    <name type="scientific">Amazonocrinis nigriterrae CENA67</name>
    <dbReference type="NCBI Taxonomy" id="2794033"/>
    <lineage>
        <taxon>Bacteria</taxon>
        <taxon>Bacillati</taxon>
        <taxon>Cyanobacteriota</taxon>
        <taxon>Cyanophyceae</taxon>
        <taxon>Nostocales</taxon>
        <taxon>Nostocaceae</taxon>
        <taxon>Amazonocrinis</taxon>
        <taxon>Amazonocrinis nigriterrae</taxon>
    </lineage>
</organism>
<dbReference type="NCBIfam" id="NF003417">
    <property type="entry name" value="PRK04813.1"/>
    <property type="match status" value="2"/>
</dbReference>
<dbReference type="SUPFAM" id="SSF52777">
    <property type="entry name" value="CoA-dependent acyltransferases"/>
    <property type="match status" value="6"/>
</dbReference>
<dbReference type="InterPro" id="IPR001242">
    <property type="entry name" value="Condensation_dom"/>
</dbReference>
<dbReference type="InterPro" id="IPR006162">
    <property type="entry name" value="Ppantetheine_attach_site"/>
</dbReference>
<dbReference type="InterPro" id="IPR020806">
    <property type="entry name" value="PKS_PP-bd"/>
</dbReference>
<dbReference type="InterPro" id="IPR042099">
    <property type="entry name" value="ANL_N_sf"/>
</dbReference>
<dbReference type="InterPro" id="IPR045851">
    <property type="entry name" value="AMP-bd_C_sf"/>
</dbReference>
<dbReference type="GO" id="GO:0031177">
    <property type="term" value="F:phosphopantetheine binding"/>
    <property type="evidence" value="ECO:0007669"/>
    <property type="project" value="InterPro"/>
</dbReference>
<dbReference type="SUPFAM" id="SSF47336">
    <property type="entry name" value="ACP-like"/>
    <property type="match status" value="2"/>
</dbReference>
<name>A0A8J7HSU5_9NOST</name>
<dbReference type="Gene3D" id="1.10.1200.10">
    <property type="entry name" value="ACP-like"/>
    <property type="match status" value="2"/>
</dbReference>
<dbReference type="Gene3D" id="3.30.559.30">
    <property type="entry name" value="Nonribosomal peptide synthetase, condensation domain"/>
    <property type="match status" value="3"/>
</dbReference>
<dbReference type="CDD" id="cd19531">
    <property type="entry name" value="LCL_NRPS-like"/>
    <property type="match status" value="2"/>
</dbReference>
<evidence type="ECO:0000313" key="6">
    <source>
        <dbReference type="EMBL" id="MBH8561819.1"/>
    </source>
</evidence>
<dbReference type="InterPro" id="IPR000873">
    <property type="entry name" value="AMP-dep_synth/lig_dom"/>
</dbReference>
<feature type="domain" description="Carrier" evidence="5">
    <location>
        <begin position="966"/>
        <end position="1041"/>
    </location>
</feature>
<dbReference type="InterPro" id="IPR009081">
    <property type="entry name" value="PP-bd_ACP"/>
</dbReference>
<accession>A0A8J7HSU5</accession>
<dbReference type="InterPro" id="IPR036736">
    <property type="entry name" value="ACP-like_sf"/>
</dbReference>
<dbReference type="FunFam" id="3.40.50.980:FF:000001">
    <property type="entry name" value="Non-ribosomal peptide synthetase"/>
    <property type="match status" value="2"/>
</dbReference>
<dbReference type="PROSITE" id="PS50075">
    <property type="entry name" value="CARRIER"/>
    <property type="match status" value="2"/>
</dbReference>
<dbReference type="InterPro" id="IPR023213">
    <property type="entry name" value="CAT-like_dom_sf"/>
</dbReference>
<dbReference type="Gene3D" id="3.30.559.10">
    <property type="entry name" value="Chloramphenicol acetyltransferase-like domain"/>
    <property type="match status" value="3"/>
</dbReference>
<dbReference type="SMART" id="SM00823">
    <property type="entry name" value="PKS_PP"/>
    <property type="match status" value="2"/>
</dbReference>
<dbReference type="Gene3D" id="2.30.38.10">
    <property type="entry name" value="Luciferase, Domain 3"/>
    <property type="match status" value="1"/>
</dbReference>
<dbReference type="PROSITE" id="PS00455">
    <property type="entry name" value="AMP_BINDING"/>
    <property type="match status" value="2"/>
</dbReference>
<dbReference type="Pfam" id="PF00550">
    <property type="entry name" value="PP-binding"/>
    <property type="match status" value="2"/>
</dbReference>
<dbReference type="GO" id="GO:0044550">
    <property type="term" value="P:secondary metabolite biosynthetic process"/>
    <property type="evidence" value="ECO:0007669"/>
    <property type="project" value="UniProtKB-ARBA"/>
</dbReference>
<comment type="cofactor">
    <cofactor evidence="1">
        <name>pantetheine 4'-phosphate</name>
        <dbReference type="ChEBI" id="CHEBI:47942"/>
    </cofactor>
</comment>
<dbReference type="PANTHER" id="PTHR45527:SF1">
    <property type="entry name" value="FATTY ACID SYNTHASE"/>
    <property type="match status" value="1"/>
</dbReference>
<dbReference type="Gene3D" id="3.30.300.30">
    <property type="match status" value="2"/>
</dbReference>
<evidence type="ECO:0000259" key="5">
    <source>
        <dbReference type="PROSITE" id="PS50075"/>
    </source>
</evidence>
<dbReference type="Pfam" id="PF00501">
    <property type="entry name" value="AMP-binding"/>
    <property type="match status" value="2"/>
</dbReference>
<dbReference type="FunFam" id="3.40.50.12780:FF:000012">
    <property type="entry name" value="Non-ribosomal peptide synthetase"/>
    <property type="match status" value="2"/>
</dbReference>
<dbReference type="Gene3D" id="3.40.50.12780">
    <property type="entry name" value="N-terminal domain of ligase-like"/>
    <property type="match status" value="1"/>
</dbReference>
<keyword evidence="7" id="KW-1185">Reference proteome</keyword>
<gene>
    <name evidence="6" type="ORF">I8748_06455</name>
</gene>
<evidence type="ECO:0000313" key="7">
    <source>
        <dbReference type="Proteomes" id="UP000632766"/>
    </source>
</evidence>
<dbReference type="Pfam" id="PF13193">
    <property type="entry name" value="AMP-binding_C"/>
    <property type="match status" value="2"/>
</dbReference>
<dbReference type="PROSITE" id="PS00012">
    <property type="entry name" value="PHOSPHOPANTETHEINE"/>
    <property type="match status" value="2"/>
</dbReference>
<dbReference type="InterPro" id="IPR020845">
    <property type="entry name" value="AMP-binding_CS"/>
</dbReference>
<dbReference type="InterPro" id="IPR025110">
    <property type="entry name" value="AMP-bd_C"/>
</dbReference>
<dbReference type="RefSeq" id="WP_198123810.1">
    <property type="nucleotide sequence ID" value="NZ_JAECZC010000007.1"/>
</dbReference>
<dbReference type="GO" id="GO:0003824">
    <property type="term" value="F:catalytic activity"/>
    <property type="evidence" value="ECO:0007669"/>
    <property type="project" value="InterPro"/>
</dbReference>
<dbReference type="EMBL" id="JAECZC010000007">
    <property type="protein sequence ID" value="MBH8561819.1"/>
    <property type="molecule type" value="Genomic_DNA"/>
</dbReference>
<comment type="similarity">
    <text evidence="2">Belongs to the ATP-dependent AMP-binding enzyme family.</text>
</comment>
<dbReference type="FunFam" id="3.30.300.30:FF:000010">
    <property type="entry name" value="Enterobactin synthetase component F"/>
    <property type="match status" value="2"/>
</dbReference>
<dbReference type="GO" id="GO:0008610">
    <property type="term" value="P:lipid biosynthetic process"/>
    <property type="evidence" value="ECO:0007669"/>
    <property type="project" value="UniProtKB-ARBA"/>
</dbReference>
<proteinExistence type="inferred from homology"/>
<evidence type="ECO:0000256" key="3">
    <source>
        <dbReference type="ARBA" id="ARBA00022450"/>
    </source>
</evidence>
<dbReference type="GO" id="GO:0043041">
    <property type="term" value="P:amino acid activation for nonribosomal peptide biosynthetic process"/>
    <property type="evidence" value="ECO:0007669"/>
    <property type="project" value="TreeGrafter"/>
</dbReference>
<dbReference type="NCBIfam" id="TIGR01733">
    <property type="entry name" value="AA-adenyl-dom"/>
    <property type="match status" value="2"/>
</dbReference>
<dbReference type="FunFam" id="3.30.559.30:FF:000001">
    <property type="entry name" value="Non-ribosomal peptide synthetase"/>
    <property type="match status" value="1"/>
</dbReference>
<keyword evidence="3" id="KW-0596">Phosphopantetheine</keyword>
<sequence length="2588" mass="291761">MFPEIQGYQLSSQQKYLWQIQQPASQIYQVKSVVSITGNLNIELLKNAIEQVVNRHEILRTCYKVLPGMTIPVQVITESGINWKQNYDLTNYTAEEQKQKLSLLFEEFSQQAFNLETGTLLHLSLITLSANKYKLFISLPALSADRDTLKNFIKEISYTYANKYNSLEEVMQYADLATWQNELLSAADTEAGREYWLKQDFSALQALHLPLEKENVAEFAFQPGTYTFSLNAHLVEQITTQYQSSVANFFLACWNILLWRLTGQENLAISVATNGRKYQELESALGLLSKYVPLKYQVKEDITLSQFFNELQQAVAKNYNYQEYFSWDKLADLSGNNFCFEYDEIRLNYNFDDISFTIDQLKACIDSYKIKLACIRQNDSFDIEITYNINYFSARDIQRLAAQFQKLIESAISQPEAIISQLQILSNSETQLLSLLNNTKLDYSINKCIHHLFEEQVAKTPDKVAIVFADQKLTYTELNHRANQIAAYLQQLGVGGEILVGLCVERSLDIVLGILGILKAGGAYVPLDPTYPKERLAYMLQNSQAKVLLTKEFLIEELPEHSAQLVCLDKDWDLIVQQSRENLKQTAICSNLAYIIYTSGSTGTPKGVRVTHANLCHYVQAMQTALDIVESDKYLHTASIAFSSSVRQLMVPLTKGATVVIATSEQRKDPLTLFAEIKQQQVTVIDIVPSYWRNCNHLLSNLKPELRTTLLDNKLRLIVSASEPLLSDICTQWRFGLQHNASLINMFGQTETCGIVAVYPIAIAQHERVQIIPLGRPIPNTQIYILDKHLQPVPIGVAGELYIGGLGIGQGYLHRPDLTAERFIPNFLSTEPGTRLYKTGDLGRYLPDGTVEFIGRSDHQVKIRGFRIELAEIEAVLCQHPSVREAVVVAREDSQEKRLVAYIVSNDQSVQNSNFSNYRSFLKERLPDYMMPSNFVMLEALPLTPNGKLNRQALPAPEQVQLSQKTPHTLVEEVIAGIWAQILHLDLVGIDDNFFELGGHSLLATQVVSQIREILHIDLPLRSLFESPTVAALAERVELALNMGEKQQVSPIKPVVRNGKLPLSFAQQRLWFLDQLEPDNSTYNLSLCVRLQGVLNIAALEHSLNEIVRRHEVLRTTFTAVNGQPVQIIASILSINLPILDLSKLSKSAQEIEIKKLVKQQAQQSFNLTSAPLFNAIILQISEQEYVLVFTIHHIIADGWSTGIIVQELTALYESFCTNKPSSLKELPIQYADFAVWQREWLQKEVLSSQINYWKQQLSGSLPVLELPTDRPRPAIQTFVGGKQSFQISSSLTAALKTLSRKEGVTLFMTLLAAFQTLLYRYTQQEDILVGSPIANRNRVEIEGLIGFFVNTLVLRTDLSGNPSFQELLKRVREVTLGAYTHQDLPFEQLVEELQPERNLSYTPLFQVMFALQNAPLEELKLPGLSINLEEVNTEKSAFDLTLFLTESNQGLMGVFEYNSDLFDAETISRMQGHFQTLLEGIVAHPNQQLSDLPILTVLEQQLFTDWNKTKIEYPCVCIHQLFEAQVERTPNTVAVVFENEQLTYRELNTKANQLAHYLQNLGVGPEVLVGICVERSLEMVVGLLGILKAGGAYVPLDSAYPQERLMGMLSDAEISVLLTQKPLLENLPLHNAQVVSLDIEWERISQQCDRYQFNTVTPENLAYIIYTSGSTGKPKGVQISHGAVVNFLMAMRQTPGLTEEDILLSVTTLSFDIAALEIYLPLIVGAQVVIASRQESSDGIQLVKRLNSCGATVMQATPATWRMLLSAGWSGNQQLKILCGGEALDYTLAQQLLQRCKELWNMYGPTETTIWSAIHQIENNVFVGHPIANTEFYILDSYHQLLPIGVAGELHIGGAGLARGYLNRPELTAQKFIANPFNSDATSRLYKTGDLVRYHPDGTIEFLGRIDNQFKLRGFRIELGEIEATINQHQFVQASAVVVREDEPGDQQLIAYVVIKPEQTLAIADLRRLLAEKLPNYMVPSTFVMLENLPLTPNGKIDRRALPAPDTNRTNIEEIVVAPRNSIEEVIAEIWKQVIGLEQVGINDNFFELGGHSLLATQVISRLRKTFEIDLSLRSLFASPTIAELAKTIQQTIKAKLGLNLPSIQSVSRNTDLPLSFAQARLWLQEQLYPGSFTYNISAGVRLTGFLNIAALEQSLNEIVRRHEVLRSYFTLVNGHALQAMPMATSLTIAPTLNVNLPIIDLCHLPEAERSSEVQRLAIEESQRTFDLSQAPLLRCTLLHLDENEHIALLTIHHIVSDGWSMGVLIQELTTLYAAFCAGEISPLPELPIQYADFAVWQRQWLQGDVLQTQLDYWQQQLQNLPVLQLPTDFPRPAQRTFRGAKQTLILPKSLSQGLKQLSTNAGVTLFMTLLAGFQTLLHYYTNQNDIVVGTDVANRNYAETEPLIGFFVNQLVLRTDLAGNPSFDELLERVRDRTLSAYTYQDLPFDKLVEVLNPERDFSRSPLFQVKCILQNAPMPPLELPGLTLSLLDIDKKVAEFDLLLVLTDTEQGIIADLKYSTDLFKTATVSQMLTNLEIILSHIVSQPDVKLHELTAMLAEADKQQRLFQEQEYQKTIQRNVMNIKRRSK</sequence>
<evidence type="ECO:0000256" key="2">
    <source>
        <dbReference type="ARBA" id="ARBA00006432"/>
    </source>
</evidence>
<dbReference type="CDD" id="cd05930">
    <property type="entry name" value="A_NRPS"/>
    <property type="match status" value="1"/>
</dbReference>
<feature type="domain" description="Carrier" evidence="5">
    <location>
        <begin position="2019"/>
        <end position="2094"/>
    </location>
</feature>
<reference evidence="6 7" key="1">
    <citation type="journal article" date="2021" name="Int. J. Syst. Evol. Microbiol.">
        <title>Amazonocrinis nigriterrae gen. nov., sp. nov., Atlanticothrix silvestris gen. nov., sp. nov. and Dendronalium phyllosphericum gen. nov., sp. nov., nostocacean cyanobacteria from Brazilian environments.</title>
        <authorList>
            <person name="Alvarenga D.O."/>
            <person name="Andreote A.P.D."/>
            <person name="Branco L.H.Z."/>
            <person name="Delbaje E."/>
            <person name="Cruz R.B."/>
            <person name="Varani A.M."/>
            <person name="Fiore M.F."/>
        </authorList>
    </citation>
    <scope>NUCLEOTIDE SEQUENCE [LARGE SCALE GENOMIC DNA]</scope>
    <source>
        <strain evidence="6 7">CENA67</strain>
    </source>
</reference>